<sequence>MQSIVFSLLEAVICWGFCCLYGNRYAREEDPMLIVRLEGPPSGGFVSFSQ</sequence>
<evidence type="ECO:0000313" key="2">
    <source>
        <dbReference type="EMBL" id="GKV01358.1"/>
    </source>
</evidence>
<keyword evidence="1" id="KW-0812">Transmembrane</keyword>
<gene>
    <name evidence="2" type="ORF">SLEP1_g13914</name>
</gene>
<evidence type="ECO:0000313" key="3">
    <source>
        <dbReference type="Proteomes" id="UP001054252"/>
    </source>
</evidence>
<feature type="transmembrane region" description="Helical" evidence="1">
    <location>
        <begin position="6"/>
        <end position="26"/>
    </location>
</feature>
<dbReference type="EMBL" id="BPVZ01000017">
    <property type="protein sequence ID" value="GKV01358.1"/>
    <property type="molecule type" value="Genomic_DNA"/>
</dbReference>
<dbReference type="AlphaFoldDB" id="A0AAV5ITX6"/>
<dbReference type="Proteomes" id="UP001054252">
    <property type="component" value="Unassembled WGS sequence"/>
</dbReference>
<keyword evidence="1" id="KW-0472">Membrane</keyword>
<reference evidence="2 3" key="1">
    <citation type="journal article" date="2021" name="Commun. Biol.">
        <title>The genome of Shorea leprosula (Dipterocarpaceae) highlights the ecological relevance of drought in aseasonal tropical rainforests.</title>
        <authorList>
            <person name="Ng K.K.S."/>
            <person name="Kobayashi M.J."/>
            <person name="Fawcett J.A."/>
            <person name="Hatakeyama M."/>
            <person name="Paape T."/>
            <person name="Ng C.H."/>
            <person name="Ang C.C."/>
            <person name="Tnah L.H."/>
            <person name="Lee C.T."/>
            <person name="Nishiyama T."/>
            <person name="Sese J."/>
            <person name="O'Brien M.J."/>
            <person name="Copetti D."/>
            <person name="Mohd Noor M.I."/>
            <person name="Ong R.C."/>
            <person name="Putra M."/>
            <person name="Sireger I.Z."/>
            <person name="Indrioko S."/>
            <person name="Kosugi Y."/>
            <person name="Izuno A."/>
            <person name="Isagi Y."/>
            <person name="Lee S.L."/>
            <person name="Shimizu K.K."/>
        </authorList>
    </citation>
    <scope>NUCLEOTIDE SEQUENCE [LARGE SCALE GENOMIC DNA]</scope>
    <source>
        <strain evidence="2">214</strain>
    </source>
</reference>
<accession>A0AAV5ITX6</accession>
<name>A0AAV5ITX6_9ROSI</name>
<comment type="caution">
    <text evidence="2">The sequence shown here is derived from an EMBL/GenBank/DDBJ whole genome shotgun (WGS) entry which is preliminary data.</text>
</comment>
<keyword evidence="3" id="KW-1185">Reference proteome</keyword>
<protein>
    <submittedName>
        <fullName evidence="2">Uncharacterized protein</fullName>
    </submittedName>
</protein>
<evidence type="ECO:0000256" key="1">
    <source>
        <dbReference type="SAM" id="Phobius"/>
    </source>
</evidence>
<proteinExistence type="predicted"/>
<keyword evidence="1" id="KW-1133">Transmembrane helix</keyword>
<organism evidence="2 3">
    <name type="scientific">Rubroshorea leprosula</name>
    <dbReference type="NCBI Taxonomy" id="152421"/>
    <lineage>
        <taxon>Eukaryota</taxon>
        <taxon>Viridiplantae</taxon>
        <taxon>Streptophyta</taxon>
        <taxon>Embryophyta</taxon>
        <taxon>Tracheophyta</taxon>
        <taxon>Spermatophyta</taxon>
        <taxon>Magnoliopsida</taxon>
        <taxon>eudicotyledons</taxon>
        <taxon>Gunneridae</taxon>
        <taxon>Pentapetalae</taxon>
        <taxon>rosids</taxon>
        <taxon>malvids</taxon>
        <taxon>Malvales</taxon>
        <taxon>Dipterocarpaceae</taxon>
        <taxon>Rubroshorea</taxon>
    </lineage>
</organism>